<dbReference type="RefSeq" id="WP_316910651.1">
    <property type="nucleotide sequence ID" value="NZ_JAPTGD010000002.1"/>
</dbReference>
<gene>
    <name evidence="1" type="ORF">O0Q50_19810</name>
</gene>
<sequence length="55" mass="6423">MDKEVPTEVREVVAYHSSGYSPRFLRCPSCDTSIEKSWDKPEKCSKCSQKLLWKE</sequence>
<evidence type="ECO:0000313" key="1">
    <source>
        <dbReference type="EMBL" id="MDU9693423.1"/>
    </source>
</evidence>
<protein>
    <submittedName>
        <fullName evidence="1">Uncharacterized protein</fullName>
    </submittedName>
</protein>
<organism evidence="1 2">
    <name type="scientific">Priestia aryabhattai</name>
    <name type="common">Bacillus aryabhattai</name>
    <dbReference type="NCBI Taxonomy" id="412384"/>
    <lineage>
        <taxon>Bacteria</taxon>
        <taxon>Bacillati</taxon>
        <taxon>Bacillota</taxon>
        <taxon>Bacilli</taxon>
        <taxon>Bacillales</taxon>
        <taxon>Bacillaceae</taxon>
        <taxon>Priestia</taxon>
    </lineage>
</organism>
<accession>A0AAX6NBY2</accession>
<comment type="caution">
    <text evidence="1">The sequence shown here is derived from an EMBL/GenBank/DDBJ whole genome shotgun (WGS) entry which is preliminary data.</text>
</comment>
<reference evidence="1" key="2">
    <citation type="submission" date="2022-12" db="EMBL/GenBank/DDBJ databases">
        <authorList>
            <person name="Dechsakulwatana C."/>
            <person name="Rungsihiranrut A."/>
            <person name="Muangchinda C."/>
            <person name="Ningthoujam R."/>
            <person name="Klankeo P."/>
            <person name="Pinyakong O."/>
        </authorList>
    </citation>
    <scope>NUCLEOTIDE SEQUENCE</scope>
    <source>
        <strain evidence="1">TL01-2</strain>
    </source>
</reference>
<proteinExistence type="predicted"/>
<name>A0AAX6NBY2_PRIAR</name>
<dbReference type="Proteomes" id="UP001269400">
    <property type="component" value="Unassembled WGS sequence"/>
</dbReference>
<dbReference type="EMBL" id="JAPTGD010000002">
    <property type="protein sequence ID" value="MDU9693423.1"/>
    <property type="molecule type" value="Genomic_DNA"/>
</dbReference>
<reference evidence="1" key="1">
    <citation type="journal article" date="2022" name="J Environ Chem Eng">
        <title>Biodegradation of petroleum oil using a constructed nonpathogenic and heavy metal-tolerant bacterial consortium isolated from marine sponges.</title>
        <authorList>
            <person name="Dechsakulwatana C."/>
            <person name="Rungsihiranrut A."/>
            <person name="Muangchinda C."/>
            <person name="Ningthoujam R."/>
            <person name="Klankeo P."/>
            <person name="Pinyakong O."/>
        </authorList>
    </citation>
    <scope>NUCLEOTIDE SEQUENCE</scope>
    <source>
        <strain evidence="1">TL01-2</strain>
    </source>
</reference>
<evidence type="ECO:0000313" key="2">
    <source>
        <dbReference type="Proteomes" id="UP001269400"/>
    </source>
</evidence>
<dbReference type="AlphaFoldDB" id="A0AAX6NBY2"/>